<feature type="region of interest" description="Disordered" evidence="2">
    <location>
        <begin position="1"/>
        <end position="24"/>
    </location>
</feature>
<evidence type="ECO:0000313" key="4">
    <source>
        <dbReference type="Proteomes" id="UP001187471"/>
    </source>
</evidence>
<comment type="caution">
    <text evidence="3">The sequence shown here is derived from an EMBL/GenBank/DDBJ whole genome shotgun (WGS) entry which is preliminary data.</text>
</comment>
<dbReference type="EMBL" id="JAVXUO010000884">
    <property type="protein sequence ID" value="KAK2988328.1"/>
    <property type="molecule type" value="Genomic_DNA"/>
</dbReference>
<feature type="compositionally biased region" description="Polar residues" evidence="2">
    <location>
        <begin position="1"/>
        <end position="11"/>
    </location>
</feature>
<dbReference type="FunFam" id="3.90.550.10:FF:000436">
    <property type="entry name" value="Uncharacterized protein"/>
    <property type="match status" value="1"/>
</dbReference>
<feature type="non-terminal residue" evidence="3">
    <location>
        <position position="127"/>
    </location>
</feature>
<name>A0AA88RNE7_9ASTE</name>
<sequence>MREPTTQALEGNSTTSNASSPPPQALLERLKDYGQEDAFARWDELSPDERQLLIKDLEGVDLPRIDRIIRCSFQSHGLPATAIEPVPESSVSTVEERTLEDREKWWKLGLKAISDGKLAVLLLSGGQ</sequence>
<accession>A0AA88RNE7</accession>
<dbReference type="SUPFAM" id="SSF53448">
    <property type="entry name" value="Nucleotide-diphospho-sugar transferases"/>
    <property type="match status" value="1"/>
</dbReference>
<evidence type="ECO:0000256" key="2">
    <source>
        <dbReference type="SAM" id="MobiDB-lite"/>
    </source>
</evidence>
<dbReference type="Gene3D" id="3.90.550.10">
    <property type="entry name" value="Spore Coat Polysaccharide Biosynthesis Protein SpsA, Chain A"/>
    <property type="match status" value="1"/>
</dbReference>
<dbReference type="AlphaFoldDB" id="A0AA88RNE7"/>
<protein>
    <recommendedName>
        <fullName evidence="5">UDP-N-acetylglucosamine pyrophosphorylase</fullName>
    </recommendedName>
</protein>
<dbReference type="Proteomes" id="UP001187471">
    <property type="component" value="Unassembled WGS sequence"/>
</dbReference>
<evidence type="ECO:0000313" key="3">
    <source>
        <dbReference type="EMBL" id="KAK2988328.1"/>
    </source>
</evidence>
<dbReference type="InterPro" id="IPR039741">
    <property type="entry name" value="UDP-sugar_pyrophosphorylase"/>
</dbReference>
<evidence type="ECO:0008006" key="5">
    <source>
        <dbReference type="Google" id="ProtNLM"/>
    </source>
</evidence>
<reference evidence="3" key="1">
    <citation type="submission" date="2022-12" db="EMBL/GenBank/DDBJ databases">
        <title>Draft genome assemblies for two species of Escallonia (Escalloniales).</title>
        <authorList>
            <person name="Chanderbali A."/>
            <person name="Dervinis C."/>
            <person name="Anghel I."/>
            <person name="Soltis D."/>
            <person name="Soltis P."/>
            <person name="Zapata F."/>
        </authorList>
    </citation>
    <scope>NUCLEOTIDE SEQUENCE</scope>
    <source>
        <strain evidence="3">UCBG92.1500</strain>
        <tissue evidence="3">Leaf</tissue>
    </source>
</reference>
<proteinExistence type="inferred from homology"/>
<dbReference type="PANTHER" id="PTHR11952:SF2">
    <property type="entry name" value="LD24639P"/>
    <property type="match status" value="1"/>
</dbReference>
<evidence type="ECO:0000256" key="1">
    <source>
        <dbReference type="ARBA" id="ARBA00010401"/>
    </source>
</evidence>
<comment type="similarity">
    <text evidence="1">Belongs to the UDPGP type 1 family.</text>
</comment>
<dbReference type="InterPro" id="IPR029044">
    <property type="entry name" value="Nucleotide-diphossugar_trans"/>
</dbReference>
<dbReference type="GO" id="GO:0003977">
    <property type="term" value="F:UDP-N-acetylglucosamine diphosphorylase activity"/>
    <property type="evidence" value="ECO:0007669"/>
    <property type="project" value="TreeGrafter"/>
</dbReference>
<dbReference type="PANTHER" id="PTHR11952">
    <property type="entry name" value="UDP- GLUCOSE PYROPHOSPHORYLASE"/>
    <property type="match status" value="1"/>
</dbReference>
<dbReference type="GO" id="GO:0006048">
    <property type="term" value="P:UDP-N-acetylglucosamine biosynthetic process"/>
    <property type="evidence" value="ECO:0007669"/>
    <property type="project" value="TreeGrafter"/>
</dbReference>
<gene>
    <name evidence="3" type="ORF">RJ640_000315</name>
</gene>
<organism evidence="3 4">
    <name type="scientific">Escallonia rubra</name>
    <dbReference type="NCBI Taxonomy" id="112253"/>
    <lineage>
        <taxon>Eukaryota</taxon>
        <taxon>Viridiplantae</taxon>
        <taxon>Streptophyta</taxon>
        <taxon>Embryophyta</taxon>
        <taxon>Tracheophyta</taxon>
        <taxon>Spermatophyta</taxon>
        <taxon>Magnoliopsida</taxon>
        <taxon>eudicotyledons</taxon>
        <taxon>Gunneridae</taxon>
        <taxon>Pentapetalae</taxon>
        <taxon>asterids</taxon>
        <taxon>campanulids</taxon>
        <taxon>Escalloniales</taxon>
        <taxon>Escalloniaceae</taxon>
        <taxon>Escallonia</taxon>
    </lineage>
</organism>
<keyword evidence="4" id="KW-1185">Reference proteome</keyword>